<evidence type="ECO:0000313" key="1">
    <source>
        <dbReference type="EMBL" id="QSI77599.1"/>
    </source>
</evidence>
<protein>
    <submittedName>
        <fullName evidence="1">Uncharacterized protein</fullName>
    </submittedName>
</protein>
<dbReference type="EMBL" id="CP071060">
    <property type="protein sequence ID" value="QSI77599.1"/>
    <property type="molecule type" value="Genomic_DNA"/>
</dbReference>
<dbReference type="RefSeq" id="WP_172201101.1">
    <property type="nucleotide sequence ID" value="NZ_CP071060.1"/>
</dbReference>
<name>A0ABX7MAB4_9RHOO</name>
<dbReference type="Proteomes" id="UP000663570">
    <property type="component" value="Chromosome"/>
</dbReference>
<proteinExistence type="predicted"/>
<gene>
    <name evidence="1" type="ORF">JY500_02780</name>
</gene>
<evidence type="ECO:0000313" key="2">
    <source>
        <dbReference type="Proteomes" id="UP000663570"/>
    </source>
</evidence>
<sequence>MAPLPLDVMETGTGRNCVFGGVYAANDGFFAEIHEQKDGRVRLIAKSSSMPTREIAVAWMRTRCQAN</sequence>
<keyword evidence="2" id="KW-1185">Reference proteome</keyword>
<organism evidence="1 2">
    <name type="scientific">Niveibacterium microcysteis</name>
    <dbReference type="NCBI Taxonomy" id="2811415"/>
    <lineage>
        <taxon>Bacteria</taxon>
        <taxon>Pseudomonadati</taxon>
        <taxon>Pseudomonadota</taxon>
        <taxon>Betaproteobacteria</taxon>
        <taxon>Rhodocyclales</taxon>
        <taxon>Rhodocyclaceae</taxon>
        <taxon>Niveibacterium</taxon>
    </lineage>
</organism>
<accession>A0ABX7MAB4</accession>
<reference evidence="1 2" key="1">
    <citation type="submission" date="2021-02" db="EMBL/GenBank/DDBJ databases">
        <title>Niveibacterium changnyeongensis HC41.</title>
        <authorList>
            <person name="Kang M."/>
        </authorList>
    </citation>
    <scope>NUCLEOTIDE SEQUENCE [LARGE SCALE GENOMIC DNA]</scope>
    <source>
        <strain evidence="1 2">HC41</strain>
    </source>
</reference>